<dbReference type="HOGENOM" id="CLU_004498_8_2_1"/>
<dbReference type="InterPro" id="IPR036188">
    <property type="entry name" value="FAD/NAD-bd_sf"/>
</dbReference>
<keyword evidence="4" id="KW-1185">Reference proteome</keyword>
<dbReference type="OMA" id="MWEFETV"/>
<feature type="chain" id="PRO_5003194863" evidence="1">
    <location>
        <begin position="25"/>
        <end position="695"/>
    </location>
</feature>
<dbReference type="InParanoid" id="E4ZRZ0"/>
<dbReference type="InterPro" id="IPR050281">
    <property type="entry name" value="Flavin_monoamine_oxidase"/>
</dbReference>
<dbReference type="Gene3D" id="3.90.660.10">
    <property type="match status" value="1"/>
</dbReference>
<organism evidence="4">
    <name type="scientific">Leptosphaeria maculans (strain JN3 / isolate v23.1.3 / race Av1-4-5-6-7-8)</name>
    <name type="common">Blackleg fungus</name>
    <name type="synonym">Phoma lingam</name>
    <dbReference type="NCBI Taxonomy" id="985895"/>
    <lineage>
        <taxon>Eukaryota</taxon>
        <taxon>Fungi</taxon>
        <taxon>Dikarya</taxon>
        <taxon>Ascomycota</taxon>
        <taxon>Pezizomycotina</taxon>
        <taxon>Dothideomycetes</taxon>
        <taxon>Pleosporomycetidae</taxon>
        <taxon>Pleosporales</taxon>
        <taxon>Pleosporineae</taxon>
        <taxon>Leptosphaeriaceae</taxon>
        <taxon>Plenodomus</taxon>
        <taxon>Plenodomus lingam/Leptosphaeria maculans species complex</taxon>
    </lineage>
</organism>
<dbReference type="Proteomes" id="UP000002668">
    <property type="component" value="Genome"/>
</dbReference>
<dbReference type="Gene3D" id="1.20.1440.240">
    <property type="match status" value="1"/>
</dbReference>
<evidence type="ECO:0000259" key="2">
    <source>
        <dbReference type="Pfam" id="PF01593"/>
    </source>
</evidence>
<dbReference type="GO" id="GO:0009063">
    <property type="term" value="P:amino acid catabolic process"/>
    <property type="evidence" value="ECO:0007669"/>
    <property type="project" value="TreeGrafter"/>
</dbReference>
<gene>
    <name evidence="3" type="ORF">LEMA_P123220.1</name>
</gene>
<dbReference type="SUPFAM" id="SSF54373">
    <property type="entry name" value="FAD-linked reductases, C-terminal domain"/>
    <property type="match status" value="1"/>
</dbReference>
<evidence type="ECO:0000313" key="4">
    <source>
        <dbReference type="Proteomes" id="UP000002668"/>
    </source>
</evidence>
<dbReference type="EMBL" id="FP929120">
    <property type="protein sequence ID" value="CBX94170.1"/>
    <property type="molecule type" value="Genomic_DNA"/>
</dbReference>
<dbReference type="PANTHER" id="PTHR10742">
    <property type="entry name" value="FLAVIN MONOAMINE OXIDASE"/>
    <property type="match status" value="1"/>
</dbReference>
<dbReference type="PANTHER" id="PTHR10742:SF382">
    <property type="entry name" value="AMINE OXIDASE DOMAIN-CONTAINING PROTEIN"/>
    <property type="match status" value="1"/>
</dbReference>
<dbReference type="eggNOG" id="ENOG502QWMG">
    <property type="taxonomic scope" value="Eukaryota"/>
</dbReference>
<dbReference type="Pfam" id="PF01593">
    <property type="entry name" value="Amino_oxidase"/>
    <property type="match status" value="1"/>
</dbReference>
<accession>E4ZRZ0</accession>
<proteinExistence type="predicted"/>
<feature type="signal peptide" evidence="1">
    <location>
        <begin position="1"/>
        <end position="24"/>
    </location>
</feature>
<protein>
    <submittedName>
        <fullName evidence="3">Similar to L-amino acid oxidase LaoA</fullName>
    </submittedName>
</protein>
<dbReference type="SUPFAM" id="SSF51905">
    <property type="entry name" value="FAD/NAD(P)-binding domain"/>
    <property type="match status" value="1"/>
</dbReference>
<evidence type="ECO:0000256" key="1">
    <source>
        <dbReference type="SAM" id="SignalP"/>
    </source>
</evidence>
<dbReference type="GO" id="GO:0001716">
    <property type="term" value="F:L-amino-acid oxidase activity"/>
    <property type="evidence" value="ECO:0007669"/>
    <property type="project" value="TreeGrafter"/>
</dbReference>
<name>E4ZRZ0_LEPMJ</name>
<dbReference type="AlphaFoldDB" id="E4ZRZ0"/>
<dbReference type="InterPro" id="IPR002937">
    <property type="entry name" value="Amino_oxidase"/>
</dbReference>
<dbReference type="Gene3D" id="3.50.50.60">
    <property type="entry name" value="FAD/NAD(P)-binding domain"/>
    <property type="match status" value="1"/>
</dbReference>
<dbReference type="OrthoDB" id="7777654at2759"/>
<evidence type="ECO:0000313" key="3">
    <source>
        <dbReference type="EMBL" id="CBX94170.1"/>
    </source>
</evidence>
<feature type="domain" description="Amine oxidase" evidence="2">
    <location>
        <begin position="187"/>
        <end position="671"/>
    </location>
</feature>
<reference evidence="4" key="1">
    <citation type="journal article" date="2011" name="Nat. Commun.">
        <title>Effector diversification within compartments of the Leptosphaeria maculans genome affected by Repeat-Induced Point mutations.</title>
        <authorList>
            <person name="Rouxel T."/>
            <person name="Grandaubert J."/>
            <person name="Hane J.K."/>
            <person name="Hoede C."/>
            <person name="van de Wouw A.P."/>
            <person name="Couloux A."/>
            <person name="Dominguez V."/>
            <person name="Anthouard V."/>
            <person name="Bally P."/>
            <person name="Bourras S."/>
            <person name="Cozijnsen A.J."/>
            <person name="Ciuffetti L.M."/>
            <person name="Degrave A."/>
            <person name="Dilmaghani A."/>
            <person name="Duret L."/>
            <person name="Fudal I."/>
            <person name="Goodwin S.B."/>
            <person name="Gout L."/>
            <person name="Glaser N."/>
            <person name="Linglin J."/>
            <person name="Kema G.H.J."/>
            <person name="Lapalu N."/>
            <person name="Lawrence C.B."/>
            <person name="May K."/>
            <person name="Meyer M."/>
            <person name="Ollivier B."/>
            <person name="Poulain J."/>
            <person name="Schoch C.L."/>
            <person name="Simon A."/>
            <person name="Spatafora J.W."/>
            <person name="Stachowiak A."/>
            <person name="Turgeon B.G."/>
            <person name="Tyler B.M."/>
            <person name="Vincent D."/>
            <person name="Weissenbach J."/>
            <person name="Amselem J."/>
            <person name="Quesneville H."/>
            <person name="Oliver R.P."/>
            <person name="Wincker P."/>
            <person name="Balesdent M.-H."/>
            <person name="Howlett B.J."/>
        </authorList>
    </citation>
    <scope>NUCLEOTIDE SEQUENCE [LARGE SCALE GENOMIC DNA]</scope>
    <source>
        <strain evidence="4">JN3 / isolate v23.1.3 / race Av1-4-5-6-7-8</strain>
    </source>
</reference>
<dbReference type="VEuPathDB" id="FungiDB:LEMA_P123220.1"/>
<keyword evidence="1" id="KW-0732">Signal</keyword>
<sequence length="695" mass="78622">MVLRFATISAAAVTLLSFPGQVLAEPLPTPHLSFSGPFEVERSGVQNINVVYNRNINGELDIAYGDCDIQTRQHVAHHIGSTHVGEHPLAKRHAEWKDSQPTKFVWRVPEEIEKGCLHAFVGDEIVGRSREYTVKTRRVKKRATFAEISDPMGPWFDGVEYLKQKNANETFVAATKEKKFAILGGGISGLTTALILESVGIHNWKILESSDRLGGRMYTAYLNNTKPEDYQYHEMGPMRFPYTMTDPETNETLAIEDQKMIFQLADILNEINKDNDPALQVKFVPWIQTSTNAPVATTKRRPDGTVPGRLETQLNPSLLDNPNATYSNATAVYEAMAALDDFKALTPERVRFYARDIFRAHKQAVEQGMLDFSEVEYLRYAMGYDANITDQVTTTAVSWPMWEFETVYFMADKWLTIDKGMSRLPEAFHPLVDSRTSFLTKVHGVKHNADTNTVTVFSRRTGSSPWDKNTTTTEEFDYIFNSVPFPLLRFWTLPPHSSLMTRAIQRTVFDGAVKVAMQYSTRFWEHLPEPILGGCGRTSTYGIGQICYPSHHINATGPGTMLTSYISSSDAVAACAMPVEEHIAYIQRAMVEIHGPVADEAWTGNYERHCWEQDEHHAGSWAVPIVPQQQLYLPAFWQTEFNTVFIGEHTSFTHSWVFSALESAVRGSVQMLLDIGLVDEAKEVNRRWMARWINL</sequence>